<dbReference type="PANTHER" id="PTHR23513">
    <property type="entry name" value="INTEGRAL MEMBRANE EFFLUX PROTEIN-RELATED"/>
    <property type="match status" value="1"/>
</dbReference>
<feature type="transmembrane region" description="Helical" evidence="6">
    <location>
        <begin position="255"/>
        <end position="272"/>
    </location>
</feature>
<gene>
    <name evidence="8" type="ORF">EV138_5168</name>
</gene>
<evidence type="ECO:0000259" key="7">
    <source>
        <dbReference type="PROSITE" id="PS50850"/>
    </source>
</evidence>
<comment type="caution">
    <text evidence="8">The sequence shown here is derived from an EMBL/GenBank/DDBJ whole genome shotgun (WGS) entry which is preliminary data.</text>
</comment>
<feature type="transmembrane region" description="Helical" evidence="6">
    <location>
        <begin position="12"/>
        <end position="36"/>
    </location>
</feature>
<dbReference type="AlphaFoldDB" id="A0A4R7TH20"/>
<evidence type="ECO:0000256" key="6">
    <source>
        <dbReference type="SAM" id="Phobius"/>
    </source>
</evidence>
<keyword evidence="2" id="KW-1003">Cell membrane</keyword>
<sequence>MRELLGVRGMPAYYVAATLARVGDEMVAFTLVLLVLERTDSPGLAGLTGAAYALPAIATGPLLGAWLDRTHYRRAALALNQATLAAVMLSLLVVAGHAPDWTVPTLAALAGTTLPMVSGGFTSMLPSLVPQRLLAGANSLEAASFGAATIAGPAAAATIAAAVSVEAAAAVITVTATVSILAITRLPGLPPAVAPEDREPFLASVVGGLAHLARTPRLRMSTVATTAVMGATGFLLITLPLHMPSLGAPRAAAGYLWTALEIGSVTTAVLLGRLQSRWRPELVVLVAVAAYGLAMASWTLAGSLAVLLVLAAAAGLFEGPMLPAMFAARQQYSPAELQGRVSTTAASLRVGAGALGQAAGGLLVPVIGTSAALLTVALGVLAAAALGYLAGLSRTTEGTPVDETISRG</sequence>
<dbReference type="InterPro" id="IPR036259">
    <property type="entry name" value="MFS_trans_sf"/>
</dbReference>
<evidence type="ECO:0000256" key="3">
    <source>
        <dbReference type="ARBA" id="ARBA00022692"/>
    </source>
</evidence>
<evidence type="ECO:0000256" key="2">
    <source>
        <dbReference type="ARBA" id="ARBA00022475"/>
    </source>
</evidence>
<organism evidence="8 9">
    <name type="scientific">Kribbella voronezhensis</name>
    <dbReference type="NCBI Taxonomy" id="2512212"/>
    <lineage>
        <taxon>Bacteria</taxon>
        <taxon>Bacillati</taxon>
        <taxon>Actinomycetota</taxon>
        <taxon>Actinomycetes</taxon>
        <taxon>Propionibacteriales</taxon>
        <taxon>Kribbellaceae</taxon>
        <taxon>Kribbella</taxon>
    </lineage>
</organism>
<dbReference type="Proteomes" id="UP000295151">
    <property type="component" value="Unassembled WGS sequence"/>
</dbReference>
<dbReference type="InterPro" id="IPR011701">
    <property type="entry name" value="MFS"/>
</dbReference>
<proteinExistence type="predicted"/>
<feature type="transmembrane region" description="Helical" evidence="6">
    <location>
        <begin position="75"/>
        <end position="95"/>
    </location>
</feature>
<keyword evidence="4 6" id="KW-1133">Transmembrane helix</keyword>
<feature type="transmembrane region" description="Helical" evidence="6">
    <location>
        <begin position="42"/>
        <end position="63"/>
    </location>
</feature>
<dbReference type="SUPFAM" id="SSF103473">
    <property type="entry name" value="MFS general substrate transporter"/>
    <property type="match status" value="1"/>
</dbReference>
<dbReference type="GO" id="GO:0005886">
    <property type="term" value="C:plasma membrane"/>
    <property type="evidence" value="ECO:0007669"/>
    <property type="project" value="UniProtKB-SubCell"/>
</dbReference>
<evidence type="ECO:0000313" key="8">
    <source>
        <dbReference type="EMBL" id="TDU91560.1"/>
    </source>
</evidence>
<reference evidence="8 9" key="1">
    <citation type="submission" date="2019-03" db="EMBL/GenBank/DDBJ databases">
        <title>Genomic Encyclopedia of Type Strains, Phase III (KMG-III): the genomes of soil and plant-associated and newly described type strains.</title>
        <authorList>
            <person name="Whitman W."/>
        </authorList>
    </citation>
    <scope>NUCLEOTIDE SEQUENCE [LARGE SCALE GENOMIC DNA]</scope>
    <source>
        <strain evidence="8 9">VKM Ac-2575</strain>
    </source>
</reference>
<dbReference type="RefSeq" id="WP_133981284.1">
    <property type="nucleotide sequence ID" value="NZ_SOCE01000001.1"/>
</dbReference>
<dbReference type="EMBL" id="SOCE01000001">
    <property type="protein sequence ID" value="TDU91560.1"/>
    <property type="molecule type" value="Genomic_DNA"/>
</dbReference>
<evidence type="ECO:0000256" key="4">
    <source>
        <dbReference type="ARBA" id="ARBA00022989"/>
    </source>
</evidence>
<dbReference type="GO" id="GO:0022857">
    <property type="term" value="F:transmembrane transporter activity"/>
    <property type="evidence" value="ECO:0007669"/>
    <property type="project" value="InterPro"/>
</dbReference>
<feature type="transmembrane region" description="Helical" evidence="6">
    <location>
        <begin position="362"/>
        <end position="389"/>
    </location>
</feature>
<feature type="transmembrane region" description="Helical" evidence="6">
    <location>
        <begin position="101"/>
        <end position="125"/>
    </location>
</feature>
<keyword evidence="3 6" id="KW-0812">Transmembrane</keyword>
<dbReference type="OrthoDB" id="3690525at2"/>
<dbReference type="PANTHER" id="PTHR23513:SF11">
    <property type="entry name" value="STAPHYLOFERRIN A TRANSPORTER"/>
    <property type="match status" value="1"/>
</dbReference>
<keyword evidence="5 6" id="KW-0472">Membrane</keyword>
<protein>
    <submittedName>
        <fullName evidence="8">Putative MFS family arabinose efflux permease</fullName>
    </submittedName>
</protein>
<feature type="domain" description="Major facilitator superfamily (MFS) profile" evidence="7">
    <location>
        <begin position="217"/>
        <end position="408"/>
    </location>
</feature>
<evidence type="ECO:0000256" key="1">
    <source>
        <dbReference type="ARBA" id="ARBA00004651"/>
    </source>
</evidence>
<name>A0A4R7TH20_9ACTN</name>
<dbReference type="Gene3D" id="1.20.1250.20">
    <property type="entry name" value="MFS general substrate transporter like domains"/>
    <property type="match status" value="1"/>
</dbReference>
<keyword evidence="9" id="KW-1185">Reference proteome</keyword>
<evidence type="ECO:0000256" key="5">
    <source>
        <dbReference type="ARBA" id="ARBA00023136"/>
    </source>
</evidence>
<comment type="subcellular location">
    <subcellularLocation>
        <location evidence="1">Cell membrane</location>
        <topology evidence="1">Multi-pass membrane protein</topology>
    </subcellularLocation>
</comment>
<evidence type="ECO:0000313" key="9">
    <source>
        <dbReference type="Proteomes" id="UP000295151"/>
    </source>
</evidence>
<accession>A0A4R7TH20</accession>
<dbReference type="InterPro" id="IPR020846">
    <property type="entry name" value="MFS_dom"/>
</dbReference>
<dbReference type="PROSITE" id="PS50850">
    <property type="entry name" value="MFS"/>
    <property type="match status" value="1"/>
</dbReference>
<feature type="transmembrane region" description="Helical" evidence="6">
    <location>
        <begin position="284"/>
        <end position="317"/>
    </location>
</feature>
<feature type="transmembrane region" description="Helical" evidence="6">
    <location>
        <begin position="223"/>
        <end position="243"/>
    </location>
</feature>
<dbReference type="Pfam" id="PF07690">
    <property type="entry name" value="MFS_1"/>
    <property type="match status" value="1"/>
</dbReference>